<name>A0A9X7IRU2_9MYCO</name>
<evidence type="ECO:0000313" key="2">
    <source>
        <dbReference type="EMBL" id="PQM54076.1"/>
    </source>
</evidence>
<dbReference type="InterPro" id="IPR001387">
    <property type="entry name" value="Cro/C1-type_HTH"/>
</dbReference>
<dbReference type="CDD" id="cd00093">
    <property type="entry name" value="HTH_XRE"/>
    <property type="match status" value="1"/>
</dbReference>
<keyword evidence="3" id="KW-1185">Reference proteome</keyword>
<accession>A0A9X7IRU2</accession>
<dbReference type="InterPro" id="IPR041413">
    <property type="entry name" value="MLTR_LBD"/>
</dbReference>
<gene>
    <name evidence="2" type="ORF">C5U48_01205</name>
</gene>
<dbReference type="Pfam" id="PF17765">
    <property type="entry name" value="MLTR_LBD"/>
    <property type="match status" value="1"/>
</dbReference>
<dbReference type="PANTHER" id="PTHR35010:SF4">
    <property type="entry name" value="BLL5781 PROTEIN"/>
    <property type="match status" value="1"/>
</dbReference>
<dbReference type="Gene3D" id="3.30.450.180">
    <property type="match status" value="1"/>
</dbReference>
<sequence>MTTTRMPAPVPFGALLRQWRTHRRVSQLDLSNEAAISTRHLSFVETGRSQPSRDMVLRIAEHLDVPLRDRNRLLLAAGFAPIYPEHGLTAPEMASARAAIREVLAAHEPYPALAVDRTWNVLDANTAVGVLTQVVSPALLAEQPLNALRLTLHPEGMAPHIGNLSQWRAFVLGGLRRSAMARADDEMLALHDELAAFPRDDPGDPPTSTPPGTVYVPLLLRVGETDLSFLAMIATFGTAVDITLSELAIESFLPADAATAAYLGAPRPLPET</sequence>
<protein>
    <submittedName>
        <fullName evidence="2">XRE family transcriptional regulator</fullName>
    </submittedName>
</protein>
<comment type="caution">
    <text evidence="2">The sequence shown here is derived from an EMBL/GenBank/DDBJ whole genome shotgun (WGS) entry which is preliminary data.</text>
</comment>
<dbReference type="Pfam" id="PF13560">
    <property type="entry name" value="HTH_31"/>
    <property type="match status" value="1"/>
</dbReference>
<dbReference type="GO" id="GO:0003677">
    <property type="term" value="F:DNA binding"/>
    <property type="evidence" value="ECO:0007669"/>
    <property type="project" value="InterPro"/>
</dbReference>
<evidence type="ECO:0000259" key="1">
    <source>
        <dbReference type="PROSITE" id="PS50943"/>
    </source>
</evidence>
<dbReference type="SMART" id="SM00530">
    <property type="entry name" value="HTH_XRE"/>
    <property type="match status" value="1"/>
</dbReference>
<dbReference type="RefSeq" id="WP_046282555.1">
    <property type="nucleotide sequence ID" value="NZ_PUEV01000006.1"/>
</dbReference>
<dbReference type="Gene3D" id="1.10.260.40">
    <property type="entry name" value="lambda repressor-like DNA-binding domains"/>
    <property type="match status" value="1"/>
</dbReference>
<dbReference type="SUPFAM" id="SSF47413">
    <property type="entry name" value="lambda repressor-like DNA-binding domains"/>
    <property type="match status" value="1"/>
</dbReference>
<feature type="domain" description="HTH cro/C1-type" evidence="1">
    <location>
        <begin position="16"/>
        <end position="70"/>
    </location>
</feature>
<dbReference type="Proteomes" id="UP000237911">
    <property type="component" value="Unassembled WGS sequence"/>
</dbReference>
<dbReference type="PANTHER" id="PTHR35010">
    <property type="entry name" value="BLL4672 PROTEIN-RELATED"/>
    <property type="match status" value="1"/>
</dbReference>
<proteinExistence type="predicted"/>
<dbReference type="AlphaFoldDB" id="A0A9X7IRU2"/>
<dbReference type="InterPro" id="IPR010982">
    <property type="entry name" value="Lambda_DNA-bd_dom_sf"/>
</dbReference>
<dbReference type="PROSITE" id="PS50943">
    <property type="entry name" value="HTH_CROC1"/>
    <property type="match status" value="1"/>
</dbReference>
<organism evidence="2 3">
    <name type="scientific">Mycolicibacter virginiensis</name>
    <dbReference type="NCBI Taxonomy" id="1795032"/>
    <lineage>
        <taxon>Bacteria</taxon>
        <taxon>Bacillati</taxon>
        <taxon>Actinomycetota</taxon>
        <taxon>Actinomycetes</taxon>
        <taxon>Mycobacteriales</taxon>
        <taxon>Mycobacteriaceae</taxon>
        <taxon>Mycolicibacter</taxon>
    </lineage>
</organism>
<dbReference type="EMBL" id="PUEV01000006">
    <property type="protein sequence ID" value="PQM54076.1"/>
    <property type="molecule type" value="Genomic_DNA"/>
</dbReference>
<evidence type="ECO:0000313" key="3">
    <source>
        <dbReference type="Proteomes" id="UP000237911"/>
    </source>
</evidence>
<reference evidence="2 3" key="1">
    <citation type="submission" date="2018-02" db="EMBL/GenBank/DDBJ databases">
        <title>Draft genome sequence of Mycobacterium virginiense isolated from mud of a swine farm in Japan.</title>
        <authorList>
            <person name="Ohya K."/>
        </authorList>
    </citation>
    <scope>NUCLEOTIDE SEQUENCE [LARGE SCALE GENOMIC DNA]</scope>
    <source>
        <strain evidence="2 3">GF75</strain>
    </source>
</reference>